<comment type="function">
    <text evidence="11">Catalyzes the attachment of arginine to tRNA(Arg) in a two-step reaction: arginine is first activated by ATP to form Arg-AMP and then transferred to the acceptor end of tRNA(Arg).</text>
</comment>
<evidence type="ECO:0000256" key="10">
    <source>
        <dbReference type="ARBA" id="ARBA00049339"/>
    </source>
</evidence>
<protein>
    <recommendedName>
        <fullName evidence="9">Probable arginine--tRNA ligase, mitochondrial</fullName>
        <ecNumber evidence="2">6.1.1.19</ecNumber>
    </recommendedName>
    <alternativeName>
        <fullName evidence="8">Arginyl-tRNA synthetase</fullName>
    </alternativeName>
</protein>
<dbReference type="EMBL" id="JAZDUA010000023">
    <property type="protein sequence ID" value="KAK7872518.1"/>
    <property type="molecule type" value="Genomic_DNA"/>
</dbReference>
<dbReference type="CDD" id="cd07956">
    <property type="entry name" value="Anticodon_Ia_Arg"/>
    <property type="match status" value="1"/>
</dbReference>
<dbReference type="SUPFAM" id="SSF47323">
    <property type="entry name" value="Anticodon-binding domain of a subclass of class I aminoacyl-tRNA synthetases"/>
    <property type="match status" value="1"/>
</dbReference>
<evidence type="ECO:0000256" key="7">
    <source>
        <dbReference type="ARBA" id="ARBA00023146"/>
    </source>
</evidence>
<dbReference type="Proteomes" id="UP001378592">
    <property type="component" value="Unassembled WGS sequence"/>
</dbReference>
<dbReference type="FunFam" id="1.10.730.10:FF:000006">
    <property type="entry name" value="Arginyl-tRNA synthetase 2, mitochondrial"/>
    <property type="match status" value="1"/>
</dbReference>
<reference evidence="14 15" key="1">
    <citation type="submission" date="2024-03" db="EMBL/GenBank/DDBJ databases">
        <title>The genome assembly and annotation of the cricket Gryllus longicercus Weissman &amp; Gray.</title>
        <authorList>
            <person name="Szrajer S."/>
            <person name="Gray D."/>
            <person name="Ylla G."/>
        </authorList>
    </citation>
    <scope>NUCLEOTIDE SEQUENCE [LARGE SCALE GENOMIC DNA]</scope>
    <source>
        <strain evidence="14">DAG 2021-001</strain>
        <tissue evidence="14">Whole body minus gut</tissue>
    </source>
</reference>
<feature type="domain" description="DALR anticodon binding" evidence="13">
    <location>
        <begin position="466"/>
        <end position="581"/>
    </location>
</feature>
<evidence type="ECO:0000256" key="6">
    <source>
        <dbReference type="ARBA" id="ARBA00022917"/>
    </source>
</evidence>
<dbReference type="PROSITE" id="PS00178">
    <property type="entry name" value="AA_TRNA_LIGASE_I"/>
    <property type="match status" value="1"/>
</dbReference>
<dbReference type="EC" id="6.1.1.19" evidence="2"/>
<dbReference type="InterPro" id="IPR009080">
    <property type="entry name" value="tRNAsynth_Ia_anticodon-bd"/>
</dbReference>
<keyword evidence="7 12" id="KW-0030">Aminoacyl-tRNA synthetase</keyword>
<evidence type="ECO:0000256" key="11">
    <source>
        <dbReference type="ARBA" id="ARBA00049595"/>
    </source>
</evidence>
<evidence type="ECO:0000256" key="3">
    <source>
        <dbReference type="ARBA" id="ARBA00022598"/>
    </source>
</evidence>
<evidence type="ECO:0000256" key="4">
    <source>
        <dbReference type="ARBA" id="ARBA00022741"/>
    </source>
</evidence>
<evidence type="ECO:0000259" key="13">
    <source>
        <dbReference type="SMART" id="SM00836"/>
    </source>
</evidence>
<evidence type="ECO:0000313" key="15">
    <source>
        <dbReference type="Proteomes" id="UP001378592"/>
    </source>
</evidence>
<organism evidence="14 15">
    <name type="scientific">Gryllus longicercus</name>
    <dbReference type="NCBI Taxonomy" id="2509291"/>
    <lineage>
        <taxon>Eukaryota</taxon>
        <taxon>Metazoa</taxon>
        <taxon>Ecdysozoa</taxon>
        <taxon>Arthropoda</taxon>
        <taxon>Hexapoda</taxon>
        <taxon>Insecta</taxon>
        <taxon>Pterygota</taxon>
        <taxon>Neoptera</taxon>
        <taxon>Polyneoptera</taxon>
        <taxon>Orthoptera</taxon>
        <taxon>Ensifera</taxon>
        <taxon>Gryllidea</taxon>
        <taxon>Grylloidea</taxon>
        <taxon>Gryllidae</taxon>
        <taxon>Gryllinae</taxon>
        <taxon>Gryllus</taxon>
    </lineage>
</organism>
<dbReference type="GO" id="GO:0004814">
    <property type="term" value="F:arginine-tRNA ligase activity"/>
    <property type="evidence" value="ECO:0007669"/>
    <property type="project" value="UniProtKB-EC"/>
</dbReference>
<evidence type="ECO:0000256" key="8">
    <source>
        <dbReference type="ARBA" id="ARBA00033033"/>
    </source>
</evidence>
<name>A0AAN9Z8R0_9ORTH</name>
<evidence type="ECO:0000256" key="9">
    <source>
        <dbReference type="ARBA" id="ARBA00039495"/>
    </source>
</evidence>
<dbReference type="InterPro" id="IPR035684">
    <property type="entry name" value="ArgRS_core"/>
</dbReference>
<gene>
    <name evidence="14" type="ORF">R5R35_013763</name>
</gene>
<dbReference type="GO" id="GO:0032543">
    <property type="term" value="P:mitochondrial translation"/>
    <property type="evidence" value="ECO:0007669"/>
    <property type="project" value="TreeGrafter"/>
</dbReference>
<keyword evidence="4 12" id="KW-0547">Nucleotide-binding</keyword>
<sequence length="581" mass="66235">MASKFKHHVSRRIMEALKLTGSFSSSIHANLSRHLLVASNKDGVNFELVLPLKPLSQTLNSNVSFNGMKLTDLKYLSSDDKISAIAESHNESLIFTLNRNLFVKEVLNDKINKPYPYSKILDVAPYPFGKTVIVEYSSPNIAKPFHIGHLRSTIIGNFIAKIHEHLSCNVVKINYLGDWGTQLGLLKVGLDMAAHSPEALKQNPIQLLFEAYVKANKAAASDPNVAEQARNIFYRLEQGDTSELEKWTKIREYTVTELEGVYRRLGVVFNEYAWESMYGAKEIQSVVNMLNEKCILDTQEDGKKAVCLNEKQIPLLKSDGSTLYLVRDIAAAIDRFEKHKFEEMIYVVDNAQTDHFVALFGTLKKMQFPWANQLRHIKFGRVHGMSTRSGNVVFLKDILDKTRKMVEIKQQQSPTTKVNLQKSPEITDILGVSAIIINDLKQRRQRDYEFDWDRATQIQGDTGIRLQYTHCRLWNLEKNSGATLPHDCDPSVLTEQEATQLVQQIARFDDVLKRSYEELEACILVNYLFKLCNAINRAFKTLPIKGQDNHIASQRLMLFHASRLILNQGLRILGIQPLQEM</sequence>
<evidence type="ECO:0000256" key="1">
    <source>
        <dbReference type="ARBA" id="ARBA00005594"/>
    </source>
</evidence>
<dbReference type="GO" id="GO:0005739">
    <property type="term" value="C:mitochondrion"/>
    <property type="evidence" value="ECO:0007669"/>
    <property type="project" value="TreeGrafter"/>
</dbReference>
<evidence type="ECO:0000256" key="12">
    <source>
        <dbReference type="RuleBase" id="RU363038"/>
    </source>
</evidence>
<evidence type="ECO:0000256" key="5">
    <source>
        <dbReference type="ARBA" id="ARBA00022840"/>
    </source>
</evidence>
<dbReference type="GO" id="GO:0006420">
    <property type="term" value="P:arginyl-tRNA aminoacylation"/>
    <property type="evidence" value="ECO:0007669"/>
    <property type="project" value="InterPro"/>
</dbReference>
<dbReference type="AlphaFoldDB" id="A0AAN9Z8R0"/>
<evidence type="ECO:0000313" key="14">
    <source>
        <dbReference type="EMBL" id="KAK7872518.1"/>
    </source>
</evidence>
<dbReference type="Pfam" id="PF05746">
    <property type="entry name" value="DALR_1"/>
    <property type="match status" value="1"/>
</dbReference>
<dbReference type="NCBIfam" id="TIGR00456">
    <property type="entry name" value="argS"/>
    <property type="match status" value="1"/>
</dbReference>
<dbReference type="InterPro" id="IPR001278">
    <property type="entry name" value="Arg-tRNA-ligase"/>
</dbReference>
<dbReference type="FunFam" id="3.40.50.620:FF:000058">
    <property type="entry name" value="Mitochondrial arginyl-tRNA synthetase"/>
    <property type="match status" value="1"/>
</dbReference>
<dbReference type="PANTHER" id="PTHR11956">
    <property type="entry name" value="ARGINYL-TRNA SYNTHETASE"/>
    <property type="match status" value="1"/>
</dbReference>
<dbReference type="Gene3D" id="3.40.50.620">
    <property type="entry name" value="HUPs"/>
    <property type="match status" value="1"/>
</dbReference>
<dbReference type="Gene3D" id="1.10.730.10">
    <property type="entry name" value="Isoleucyl-tRNA Synthetase, Domain 1"/>
    <property type="match status" value="1"/>
</dbReference>
<dbReference type="InterPro" id="IPR001412">
    <property type="entry name" value="aa-tRNA-synth_I_CS"/>
</dbReference>
<comment type="similarity">
    <text evidence="1 12">Belongs to the class-I aminoacyl-tRNA synthetase family.</text>
</comment>
<dbReference type="InterPro" id="IPR014729">
    <property type="entry name" value="Rossmann-like_a/b/a_fold"/>
</dbReference>
<keyword evidence="3 12" id="KW-0436">Ligase</keyword>
<accession>A0AAN9Z8R0</accession>
<keyword evidence="6 12" id="KW-0648">Protein biosynthesis</keyword>
<dbReference type="GO" id="GO:0005524">
    <property type="term" value="F:ATP binding"/>
    <property type="evidence" value="ECO:0007669"/>
    <property type="project" value="UniProtKB-KW"/>
</dbReference>
<proteinExistence type="inferred from homology"/>
<keyword evidence="5 12" id="KW-0067">ATP-binding</keyword>
<comment type="caution">
    <text evidence="14">The sequence shown here is derived from an EMBL/GenBank/DDBJ whole genome shotgun (WGS) entry which is preliminary data.</text>
</comment>
<dbReference type="PRINTS" id="PR01038">
    <property type="entry name" value="TRNASYNTHARG"/>
</dbReference>
<dbReference type="InterPro" id="IPR008909">
    <property type="entry name" value="DALR_anticod-bd"/>
</dbReference>
<evidence type="ECO:0000256" key="2">
    <source>
        <dbReference type="ARBA" id="ARBA00012837"/>
    </source>
</evidence>
<comment type="catalytic activity">
    <reaction evidence="10">
        <text>tRNA(Arg) + L-arginine + ATP = L-arginyl-tRNA(Arg) + AMP + diphosphate</text>
        <dbReference type="Rhea" id="RHEA:20301"/>
        <dbReference type="Rhea" id="RHEA-COMP:9658"/>
        <dbReference type="Rhea" id="RHEA-COMP:9673"/>
        <dbReference type="ChEBI" id="CHEBI:30616"/>
        <dbReference type="ChEBI" id="CHEBI:32682"/>
        <dbReference type="ChEBI" id="CHEBI:33019"/>
        <dbReference type="ChEBI" id="CHEBI:78442"/>
        <dbReference type="ChEBI" id="CHEBI:78513"/>
        <dbReference type="ChEBI" id="CHEBI:456215"/>
        <dbReference type="EC" id="6.1.1.19"/>
    </reaction>
</comment>
<dbReference type="PANTHER" id="PTHR11956:SF11">
    <property type="entry name" value="ARGININE--TRNA LIGASE, MITOCHONDRIAL-RELATED"/>
    <property type="match status" value="1"/>
</dbReference>
<dbReference type="SMART" id="SM00836">
    <property type="entry name" value="DALR_1"/>
    <property type="match status" value="1"/>
</dbReference>
<keyword evidence="15" id="KW-1185">Reference proteome</keyword>
<dbReference type="Pfam" id="PF00750">
    <property type="entry name" value="tRNA-synt_1d"/>
    <property type="match status" value="1"/>
</dbReference>
<dbReference type="SUPFAM" id="SSF52374">
    <property type="entry name" value="Nucleotidylyl transferase"/>
    <property type="match status" value="1"/>
</dbReference>